<name>A0ACD4NK73_9HYPH</name>
<keyword evidence="2" id="KW-1185">Reference proteome</keyword>
<organism evidence="1 2">
    <name type="scientific">Antarcticirhabdus aurantiaca</name>
    <dbReference type="NCBI Taxonomy" id="2606717"/>
    <lineage>
        <taxon>Bacteria</taxon>
        <taxon>Pseudomonadati</taxon>
        <taxon>Pseudomonadota</taxon>
        <taxon>Alphaproteobacteria</taxon>
        <taxon>Hyphomicrobiales</taxon>
        <taxon>Aurantimonadaceae</taxon>
        <taxon>Antarcticirhabdus</taxon>
    </lineage>
</organism>
<dbReference type="EMBL" id="CP113520">
    <property type="protein sequence ID" value="WAJ27223.1"/>
    <property type="molecule type" value="Genomic_DNA"/>
</dbReference>
<evidence type="ECO:0000313" key="2">
    <source>
        <dbReference type="Proteomes" id="UP001163223"/>
    </source>
</evidence>
<reference evidence="1" key="1">
    <citation type="submission" date="2022-11" db="EMBL/GenBank/DDBJ databases">
        <title>beta-Carotene-producing bacterium, Jeongeuplla avenae sp. nov., alleviates the salt stress of Arabidopsis seedlings.</title>
        <authorList>
            <person name="Jiang L."/>
            <person name="Lee J."/>
        </authorList>
    </citation>
    <scope>NUCLEOTIDE SEQUENCE</scope>
    <source>
        <strain evidence="1">DY_R2A_6</strain>
    </source>
</reference>
<protein>
    <submittedName>
        <fullName evidence="1">DNA gyrase inhibitor YacG</fullName>
    </submittedName>
</protein>
<proteinExistence type="predicted"/>
<gene>
    <name evidence="1" type="primary">yacG</name>
    <name evidence="1" type="ORF">OXU80_20555</name>
</gene>
<sequence length="64" mass="7186">MPKDAIVTPLRPKRQCPECGRPSERAVYPFCSVRCKDVDLHRWLTGSYVIPGEDAESPPSDDGR</sequence>
<dbReference type="Proteomes" id="UP001163223">
    <property type="component" value="Chromosome"/>
</dbReference>
<evidence type="ECO:0000313" key="1">
    <source>
        <dbReference type="EMBL" id="WAJ27223.1"/>
    </source>
</evidence>
<accession>A0ACD4NK73</accession>